<dbReference type="OrthoDB" id="8014659at2"/>
<keyword evidence="1" id="KW-0472">Membrane</keyword>
<evidence type="ECO:0000256" key="1">
    <source>
        <dbReference type="SAM" id="Phobius"/>
    </source>
</evidence>
<name>A0A1X7A8K3_9RHOB</name>
<evidence type="ECO:0000313" key="3">
    <source>
        <dbReference type="EMBL" id="SLN73308.1"/>
    </source>
</evidence>
<protein>
    <recommendedName>
        <fullName evidence="2">Putative Flp pilus-assembly TadG-like N-terminal domain-containing protein</fullName>
    </recommendedName>
</protein>
<keyword evidence="1" id="KW-0812">Transmembrane</keyword>
<dbReference type="RefSeq" id="WP_085807761.1">
    <property type="nucleotide sequence ID" value="NZ_FWFX01000022.1"/>
</dbReference>
<feature type="transmembrane region" description="Helical" evidence="1">
    <location>
        <begin position="20"/>
        <end position="37"/>
    </location>
</feature>
<feature type="domain" description="Putative Flp pilus-assembly TadG-like N-terminal" evidence="2">
    <location>
        <begin position="16"/>
        <end position="62"/>
    </location>
</feature>
<organism evidence="3 4">
    <name type="scientific">Roseovarius albus</name>
    <dbReference type="NCBI Taxonomy" id="1247867"/>
    <lineage>
        <taxon>Bacteria</taxon>
        <taxon>Pseudomonadati</taxon>
        <taxon>Pseudomonadota</taxon>
        <taxon>Alphaproteobacteria</taxon>
        <taxon>Rhodobacterales</taxon>
        <taxon>Roseobacteraceae</taxon>
        <taxon>Roseovarius</taxon>
    </lineage>
</organism>
<gene>
    <name evidence="3" type="ORF">ROA7450_04113</name>
</gene>
<accession>A0A1X7A8K3</accession>
<sequence>MRPLINIKRFATDEDGTMLVIWGMSFVVILGIVAMSFDMGRVAVTQTELQSYADNVALAAAGELDGENDAITRATAAAANLISDRKTYGSGGHTLAGESDYTLTFLSDLPDSDGSIISATTTDPADAIYAHVQVNSSTVELTFAAAFAALTDADNAPNNTVRASAVAGYTQYACDVTPLMFCLPNTNYKADNNIGKMIRLRSGGNGAAWGPGAFGFLDPSKVKVDPEGPCGGLNGVKLDACLLGAEGVLTQCFNQRGVDIEPGQKVGIEDAIFNTRFDIYKSIMNGNRNDPDYPPAPNVIKGIVPKGGGSCIGQNEEISTDTLGLPRDTCFEAGTCSRYGDGNWAAGRVDYVDTNYGGVDPHPGAATRFQYYLDEIAASGGAASSSDILSGLSENGRPQCSNNQSADPERRVVIAAGIDCSANAINGAKTNVPVKEFFKIFLTEPVGDDGTSPPRLDIWGEIVGSAGGSGNGGNSGLFRDVVQLYR</sequence>
<dbReference type="EMBL" id="FWFX01000022">
    <property type="protein sequence ID" value="SLN73308.1"/>
    <property type="molecule type" value="Genomic_DNA"/>
</dbReference>
<dbReference type="Proteomes" id="UP000193061">
    <property type="component" value="Unassembled WGS sequence"/>
</dbReference>
<keyword evidence="4" id="KW-1185">Reference proteome</keyword>
<dbReference type="Pfam" id="PF13400">
    <property type="entry name" value="Tad"/>
    <property type="match status" value="1"/>
</dbReference>
<dbReference type="AlphaFoldDB" id="A0A1X7A8K3"/>
<dbReference type="InterPro" id="IPR028087">
    <property type="entry name" value="Tad_N"/>
</dbReference>
<keyword evidence="1" id="KW-1133">Transmembrane helix</keyword>
<reference evidence="3 4" key="1">
    <citation type="submission" date="2017-03" db="EMBL/GenBank/DDBJ databases">
        <authorList>
            <person name="Afonso C.L."/>
            <person name="Miller P.J."/>
            <person name="Scott M.A."/>
            <person name="Spackman E."/>
            <person name="Goraichik I."/>
            <person name="Dimitrov K.M."/>
            <person name="Suarez D.L."/>
            <person name="Swayne D.E."/>
        </authorList>
    </citation>
    <scope>NUCLEOTIDE SEQUENCE [LARGE SCALE GENOMIC DNA]</scope>
    <source>
        <strain evidence="3 4">CECT 7450</strain>
    </source>
</reference>
<evidence type="ECO:0000259" key="2">
    <source>
        <dbReference type="Pfam" id="PF13400"/>
    </source>
</evidence>
<evidence type="ECO:0000313" key="4">
    <source>
        <dbReference type="Proteomes" id="UP000193061"/>
    </source>
</evidence>
<proteinExistence type="predicted"/>